<dbReference type="Proteomes" id="UP001215598">
    <property type="component" value="Unassembled WGS sequence"/>
</dbReference>
<organism evidence="3 4">
    <name type="scientific">Mycena metata</name>
    <dbReference type="NCBI Taxonomy" id="1033252"/>
    <lineage>
        <taxon>Eukaryota</taxon>
        <taxon>Fungi</taxon>
        <taxon>Dikarya</taxon>
        <taxon>Basidiomycota</taxon>
        <taxon>Agaricomycotina</taxon>
        <taxon>Agaricomycetes</taxon>
        <taxon>Agaricomycetidae</taxon>
        <taxon>Agaricales</taxon>
        <taxon>Marasmiineae</taxon>
        <taxon>Mycenaceae</taxon>
        <taxon>Mycena</taxon>
    </lineage>
</organism>
<dbReference type="Gene3D" id="1.25.10.10">
    <property type="entry name" value="Leucine-rich Repeat Variant"/>
    <property type="match status" value="1"/>
</dbReference>
<feature type="domain" description="DUF6535" evidence="2">
    <location>
        <begin position="15"/>
        <end position="164"/>
    </location>
</feature>
<evidence type="ECO:0000313" key="4">
    <source>
        <dbReference type="Proteomes" id="UP001215598"/>
    </source>
</evidence>
<evidence type="ECO:0000259" key="2">
    <source>
        <dbReference type="Pfam" id="PF20153"/>
    </source>
</evidence>
<keyword evidence="4" id="KW-1185">Reference proteome</keyword>
<proteinExistence type="predicted"/>
<sequence>MIQREKSPQVSTDLWSLYLDEANRRAKAKANLWNGSLSAFLLFAGLFAGVVSSFVIDSRAGLQPNAAGNVPSNSTKVPISTIAINFLWFISLTSTLISALAAVLAQTWVAEFSLVPTNDFKGAMERWIHDNKAEHWQLDTAIAWITVLIQLALFLFLTGFAIQAVADHRSLGWTILSFVGATLVLYIGITVLPFFYPATPFRTPFSQLVTNNKISDLLNPNAAKNRRRSIWEFMTSMWDKLFKIPTENEARLGICWAILQHSSNTATIHAAVLELTGKKITQEQTQQLLEFGLPDELSNRLTHLPVEKETDIFEHLKDYLQVIMWMVDDCHSDVAKRFSTLLAHDDAFLLKLNDLPPACRGMAFAIRVDLLINIWDHGKIHGTDWTAMIDSLDTSVALDIFRAAIRGLEHAKNEQDLSHLRQDCARMLAAYIGSPRFLNTGLITSQITGDAVLITQRPAEQDTVERIHVFFSHLEEAWKHSMCTGAIRLMADVRTDQRVMGFSLFLSVAQNANFRDAINDVLPELGSSLEKVDWKTSVDCLGRLSEIYKQDSQGTFHEAIKGIFPQIISLLADSKEEVCSAVRRLIDEMGTGKNHNAEAWIVSEIDRIVQKSVKDLRDNHWYSRVKRLQSLTQLIKTGKISNTKIIGEGQNILACTTFADEDVRLSAIGTLQELAKHGIPPYH</sequence>
<feature type="transmembrane region" description="Helical" evidence="1">
    <location>
        <begin position="141"/>
        <end position="162"/>
    </location>
</feature>
<gene>
    <name evidence="3" type="ORF">B0H16DRAFT_365924</name>
</gene>
<evidence type="ECO:0000256" key="1">
    <source>
        <dbReference type="SAM" id="Phobius"/>
    </source>
</evidence>
<name>A0AAD7HIY5_9AGAR</name>
<dbReference type="EMBL" id="JARKIB010000228">
    <property type="protein sequence ID" value="KAJ7721644.1"/>
    <property type="molecule type" value="Genomic_DNA"/>
</dbReference>
<dbReference type="InterPro" id="IPR045338">
    <property type="entry name" value="DUF6535"/>
</dbReference>
<protein>
    <recommendedName>
        <fullName evidence="2">DUF6535 domain-containing protein</fullName>
    </recommendedName>
</protein>
<feature type="transmembrane region" description="Helical" evidence="1">
    <location>
        <begin position="86"/>
        <end position="109"/>
    </location>
</feature>
<feature type="transmembrane region" description="Helical" evidence="1">
    <location>
        <begin position="174"/>
        <end position="196"/>
    </location>
</feature>
<dbReference type="AlphaFoldDB" id="A0AAD7HIY5"/>
<comment type="caution">
    <text evidence="3">The sequence shown here is derived from an EMBL/GenBank/DDBJ whole genome shotgun (WGS) entry which is preliminary data.</text>
</comment>
<keyword evidence="1" id="KW-1133">Transmembrane helix</keyword>
<reference evidence="3" key="1">
    <citation type="submission" date="2023-03" db="EMBL/GenBank/DDBJ databases">
        <title>Massive genome expansion in bonnet fungi (Mycena s.s.) driven by repeated elements and novel gene families across ecological guilds.</title>
        <authorList>
            <consortium name="Lawrence Berkeley National Laboratory"/>
            <person name="Harder C.B."/>
            <person name="Miyauchi S."/>
            <person name="Viragh M."/>
            <person name="Kuo A."/>
            <person name="Thoen E."/>
            <person name="Andreopoulos B."/>
            <person name="Lu D."/>
            <person name="Skrede I."/>
            <person name="Drula E."/>
            <person name="Henrissat B."/>
            <person name="Morin E."/>
            <person name="Kohler A."/>
            <person name="Barry K."/>
            <person name="LaButti K."/>
            <person name="Morin E."/>
            <person name="Salamov A."/>
            <person name="Lipzen A."/>
            <person name="Mereny Z."/>
            <person name="Hegedus B."/>
            <person name="Baldrian P."/>
            <person name="Stursova M."/>
            <person name="Weitz H."/>
            <person name="Taylor A."/>
            <person name="Grigoriev I.V."/>
            <person name="Nagy L.G."/>
            <person name="Martin F."/>
            <person name="Kauserud H."/>
        </authorList>
    </citation>
    <scope>NUCLEOTIDE SEQUENCE</scope>
    <source>
        <strain evidence="3">CBHHK182m</strain>
    </source>
</reference>
<keyword evidence="1" id="KW-0472">Membrane</keyword>
<feature type="transmembrane region" description="Helical" evidence="1">
    <location>
        <begin position="37"/>
        <end position="56"/>
    </location>
</feature>
<dbReference type="InterPro" id="IPR016024">
    <property type="entry name" value="ARM-type_fold"/>
</dbReference>
<dbReference type="InterPro" id="IPR011989">
    <property type="entry name" value="ARM-like"/>
</dbReference>
<evidence type="ECO:0000313" key="3">
    <source>
        <dbReference type="EMBL" id="KAJ7721644.1"/>
    </source>
</evidence>
<dbReference type="Pfam" id="PF20153">
    <property type="entry name" value="DUF6535"/>
    <property type="match status" value="1"/>
</dbReference>
<accession>A0AAD7HIY5</accession>
<keyword evidence="1" id="KW-0812">Transmembrane</keyword>
<dbReference type="SUPFAM" id="SSF48371">
    <property type="entry name" value="ARM repeat"/>
    <property type="match status" value="1"/>
</dbReference>